<keyword evidence="14" id="KW-1185">Reference proteome</keyword>
<evidence type="ECO:0000256" key="5">
    <source>
        <dbReference type="ARBA" id="ARBA00022630"/>
    </source>
</evidence>
<evidence type="ECO:0000256" key="11">
    <source>
        <dbReference type="HAMAP-Rule" id="MF_00225"/>
    </source>
</evidence>
<evidence type="ECO:0000256" key="4">
    <source>
        <dbReference type="ARBA" id="ARBA00005359"/>
    </source>
</evidence>
<feature type="binding site" evidence="11">
    <location>
        <begin position="68"/>
        <end position="72"/>
    </location>
    <ligand>
        <name>FMN</name>
        <dbReference type="ChEBI" id="CHEBI:58210"/>
    </ligand>
</feature>
<feature type="binding site" evidence="11">
    <location>
        <position position="252"/>
    </location>
    <ligand>
        <name>FMN</name>
        <dbReference type="ChEBI" id="CHEBI:58210"/>
    </ligand>
</feature>
<dbReference type="RefSeq" id="WP_054520683.1">
    <property type="nucleotide sequence ID" value="NZ_LGKO01000002.1"/>
</dbReference>
<dbReference type="EC" id="1.3.5.2" evidence="11"/>
<dbReference type="STRING" id="869279.SE15_03390"/>
<dbReference type="PROSITE" id="PS00911">
    <property type="entry name" value="DHODEHASE_1"/>
    <property type="match status" value="1"/>
</dbReference>
<comment type="subunit">
    <text evidence="11">Monomer.</text>
</comment>
<dbReference type="InterPro" id="IPR005719">
    <property type="entry name" value="Dihydroorotate_DH_2"/>
</dbReference>
<dbReference type="AlphaFoldDB" id="A0A0P6XL80"/>
<evidence type="ECO:0000313" key="14">
    <source>
        <dbReference type="Proteomes" id="UP000050544"/>
    </source>
</evidence>
<dbReference type="InterPro" id="IPR050074">
    <property type="entry name" value="DHO_dehydrogenase"/>
</dbReference>
<evidence type="ECO:0000256" key="10">
    <source>
        <dbReference type="ARBA" id="ARBA00048639"/>
    </source>
</evidence>
<dbReference type="EMBL" id="LGKO01000002">
    <property type="protein sequence ID" value="KPL84214.1"/>
    <property type="molecule type" value="Genomic_DNA"/>
</dbReference>
<comment type="caution">
    <text evidence="13">The sequence shown here is derived from an EMBL/GenBank/DDBJ whole genome shotgun (WGS) entry which is preliminary data.</text>
</comment>
<evidence type="ECO:0000256" key="7">
    <source>
        <dbReference type="ARBA" id="ARBA00022975"/>
    </source>
</evidence>
<feature type="binding site" evidence="11">
    <location>
        <position position="179"/>
    </location>
    <ligand>
        <name>substrate</name>
    </ligand>
</feature>
<dbReference type="PROSITE" id="PS00912">
    <property type="entry name" value="DHODEHASE_2"/>
    <property type="match status" value="1"/>
</dbReference>
<gene>
    <name evidence="11" type="primary">pyrD</name>
    <name evidence="13" type="ORF">SE15_03390</name>
</gene>
<feature type="domain" description="Dihydroorotate dehydrogenase catalytic" evidence="12">
    <location>
        <begin position="53"/>
        <end position="340"/>
    </location>
</feature>
<dbReference type="PIRSF" id="PIRSF000164">
    <property type="entry name" value="DHO_oxidase"/>
    <property type="match status" value="1"/>
</dbReference>
<keyword evidence="6 11" id="KW-0288">FMN</keyword>
<keyword evidence="11" id="KW-1003">Cell membrane</keyword>
<evidence type="ECO:0000259" key="12">
    <source>
        <dbReference type="Pfam" id="PF01180"/>
    </source>
</evidence>
<dbReference type="NCBIfam" id="NF003645">
    <property type="entry name" value="PRK05286.1-2"/>
    <property type="match status" value="1"/>
</dbReference>
<feature type="binding site" evidence="11">
    <location>
        <position position="224"/>
    </location>
    <ligand>
        <name>FMN</name>
        <dbReference type="ChEBI" id="CHEBI:58210"/>
    </ligand>
</feature>
<feature type="binding site" evidence="11">
    <location>
        <begin position="117"/>
        <end position="121"/>
    </location>
    <ligand>
        <name>substrate</name>
    </ligand>
</feature>
<dbReference type="NCBIfam" id="NF003652">
    <property type="entry name" value="PRK05286.2-5"/>
    <property type="match status" value="1"/>
</dbReference>
<comment type="function">
    <text evidence="1 11">Catalyzes the conversion of dihydroorotate to orotate with quinone as electron acceptor.</text>
</comment>
<evidence type="ECO:0000256" key="2">
    <source>
        <dbReference type="ARBA" id="ARBA00004370"/>
    </source>
</evidence>
<dbReference type="Proteomes" id="UP000050544">
    <property type="component" value="Unassembled WGS sequence"/>
</dbReference>
<comment type="subcellular location">
    <subcellularLocation>
        <location evidence="11">Cell membrane</location>
        <topology evidence="11">Peripheral membrane protein</topology>
    </subcellularLocation>
    <subcellularLocation>
        <location evidence="2">Membrane</location>
    </subcellularLocation>
</comment>
<dbReference type="GO" id="GO:0005737">
    <property type="term" value="C:cytoplasm"/>
    <property type="evidence" value="ECO:0007669"/>
    <property type="project" value="InterPro"/>
</dbReference>
<keyword evidence="9 11" id="KW-0472">Membrane</keyword>
<evidence type="ECO:0000256" key="1">
    <source>
        <dbReference type="ARBA" id="ARBA00003125"/>
    </source>
</evidence>
<evidence type="ECO:0000256" key="9">
    <source>
        <dbReference type="ARBA" id="ARBA00023136"/>
    </source>
</evidence>
<protein>
    <recommendedName>
        <fullName evidence="11">Dihydroorotate dehydrogenase (quinone)</fullName>
        <ecNumber evidence="11">1.3.5.2</ecNumber>
    </recommendedName>
    <alternativeName>
        <fullName evidence="11">DHOdehase</fullName>
        <shortName evidence="11">DHOD</shortName>
        <shortName evidence="11">DHODase</shortName>
    </alternativeName>
    <alternativeName>
        <fullName evidence="11">Dihydroorotate oxidase</fullName>
    </alternativeName>
</protein>
<reference evidence="13 14" key="1">
    <citation type="submission" date="2015-07" db="EMBL/GenBank/DDBJ databases">
        <title>Whole genome sequence of Thermanaerothrix daxensis DSM 23592.</title>
        <authorList>
            <person name="Hemp J."/>
            <person name="Ward L.M."/>
            <person name="Pace L.A."/>
            <person name="Fischer W.W."/>
        </authorList>
    </citation>
    <scope>NUCLEOTIDE SEQUENCE [LARGE SCALE GENOMIC DNA]</scope>
    <source>
        <strain evidence="13 14">GNS-1</strain>
    </source>
</reference>
<dbReference type="PATRIC" id="fig|869279.4.peg.688"/>
<dbReference type="InterPro" id="IPR005720">
    <property type="entry name" value="Dihydroorotate_DH_cat"/>
</dbReference>
<keyword evidence="7 11" id="KW-0665">Pyrimidine biosynthesis</keyword>
<feature type="binding site" evidence="11">
    <location>
        <position position="184"/>
    </location>
    <ligand>
        <name>substrate</name>
    </ligand>
</feature>
<organism evidence="13 14">
    <name type="scientific">Thermanaerothrix daxensis</name>
    <dbReference type="NCBI Taxonomy" id="869279"/>
    <lineage>
        <taxon>Bacteria</taxon>
        <taxon>Bacillati</taxon>
        <taxon>Chloroflexota</taxon>
        <taxon>Anaerolineae</taxon>
        <taxon>Anaerolineales</taxon>
        <taxon>Anaerolineaceae</taxon>
        <taxon>Thermanaerothrix</taxon>
    </lineage>
</organism>
<feature type="binding site" evidence="11">
    <location>
        <position position="146"/>
    </location>
    <ligand>
        <name>FMN</name>
        <dbReference type="ChEBI" id="CHEBI:58210"/>
    </ligand>
</feature>
<dbReference type="GO" id="GO:0005886">
    <property type="term" value="C:plasma membrane"/>
    <property type="evidence" value="ECO:0007669"/>
    <property type="project" value="UniProtKB-SubCell"/>
</dbReference>
<keyword evidence="5 11" id="KW-0285">Flavoprotein</keyword>
<feature type="binding site" evidence="11">
    <location>
        <position position="303"/>
    </location>
    <ligand>
        <name>FMN</name>
        <dbReference type="ChEBI" id="CHEBI:58210"/>
    </ligand>
</feature>
<feature type="active site" description="Nucleophile" evidence="11">
    <location>
        <position position="182"/>
    </location>
</feature>
<accession>A0A0P6XL80</accession>
<evidence type="ECO:0000256" key="6">
    <source>
        <dbReference type="ARBA" id="ARBA00022643"/>
    </source>
</evidence>
<dbReference type="PANTHER" id="PTHR48109:SF4">
    <property type="entry name" value="DIHYDROOROTATE DEHYDROGENASE (QUINONE), MITOCHONDRIAL"/>
    <property type="match status" value="1"/>
</dbReference>
<feature type="binding site" evidence="11">
    <location>
        <position position="92"/>
    </location>
    <ligand>
        <name>FMN</name>
        <dbReference type="ChEBI" id="CHEBI:58210"/>
    </ligand>
</feature>
<comment type="pathway">
    <text evidence="3 11">Pyrimidine metabolism; UMP biosynthesis via de novo pathway; orotate from (S)-dihydroorotate (quinone route): step 1/1.</text>
</comment>
<dbReference type="GO" id="GO:0106430">
    <property type="term" value="F:dihydroorotate dehydrogenase (quinone) activity"/>
    <property type="evidence" value="ECO:0007669"/>
    <property type="project" value="UniProtKB-EC"/>
</dbReference>
<dbReference type="HAMAP" id="MF_00225">
    <property type="entry name" value="DHO_dh_type2"/>
    <property type="match status" value="1"/>
</dbReference>
<dbReference type="InterPro" id="IPR001295">
    <property type="entry name" value="Dihydroorotate_DH_CS"/>
</dbReference>
<feature type="binding site" evidence="11">
    <location>
        <begin position="253"/>
        <end position="254"/>
    </location>
    <ligand>
        <name>substrate</name>
    </ligand>
</feature>
<proteinExistence type="inferred from homology"/>
<dbReference type="CDD" id="cd04738">
    <property type="entry name" value="DHOD_2_like"/>
    <property type="match status" value="1"/>
</dbReference>
<name>A0A0P6XL80_9CHLR</name>
<feature type="binding site" evidence="11">
    <location>
        <begin position="324"/>
        <end position="325"/>
    </location>
    <ligand>
        <name>FMN</name>
        <dbReference type="ChEBI" id="CHEBI:58210"/>
    </ligand>
</feature>
<evidence type="ECO:0000313" key="13">
    <source>
        <dbReference type="EMBL" id="KPL84214.1"/>
    </source>
</evidence>
<dbReference type="SUPFAM" id="SSF51395">
    <property type="entry name" value="FMN-linked oxidoreductases"/>
    <property type="match status" value="1"/>
</dbReference>
<dbReference type="GO" id="GO:0006207">
    <property type="term" value="P:'de novo' pyrimidine nucleobase biosynthetic process"/>
    <property type="evidence" value="ECO:0007669"/>
    <property type="project" value="UniProtKB-UniRule"/>
</dbReference>
<sequence length="348" mass="37851">MNLYAFLRPLIFRLTPEAAHHWVIALLRLGGDNPVTRAVLRAWFEPKIQGPPVQVFGLSFRNPLGLAAGFDKDGLGWRGLACLGFGHLELGTVTPRPQPGNPPPRVFRLVEDQAIINRMGFPSRGAEFLARRLRGKRPQGIILGVNIGKNRQTPLEEAAQDYLSLLQVFAPLCDYLAINVSSPNTPGLRQLQQRQLLEDLLNPLAEARKAQEQSLRRRIPLLVKIAPDLDDEGLDAALEAILRCGMDGVIVSNTTVRREGLRSPLAAETGGLSGLPLNDLNTRLVAEVVRRTGGKLPVVASGGVMGPAQAQEKLDAGAVLVQLYSGLIYEGPALVKRILESGLRIPRA</sequence>
<dbReference type="InterPro" id="IPR012135">
    <property type="entry name" value="Dihydroorotate_DH_1_2"/>
</dbReference>
<dbReference type="InterPro" id="IPR013785">
    <property type="entry name" value="Aldolase_TIM"/>
</dbReference>
<dbReference type="GO" id="GO:0044205">
    <property type="term" value="P:'de novo' UMP biosynthetic process"/>
    <property type="evidence" value="ECO:0007669"/>
    <property type="project" value="UniProtKB-UniRule"/>
</dbReference>
<dbReference type="NCBIfam" id="TIGR01036">
    <property type="entry name" value="pyrD_sub2"/>
    <property type="match status" value="1"/>
</dbReference>
<dbReference type="PANTHER" id="PTHR48109">
    <property type="entry name" value="DIHYDROOROTATE DEHYDROGENASE (QUINONE), MITOCHONDRIAL-RELATED"/>
    <property type="match status" value="1"/>
</dbReference>
<feature type="binding site" evidence="11">
    <location>
        <position position="72"/>
    </location>
    <ligand>
        <name>substrate</name>
    </ligand>
</feature>
<dbReference type="Pfam" id="PF01180">
    <property type="entry name" value="DHO_dh"/>
    <property type="match status" value="1"/>
</dbReference>
<evidence type="ECO:0000256" key="8">
    <source>
        <dbReference type="ARBA" id="ARBA00023002"/>
    </source>
</evidence>
<feature type="binding site" evidence="11">
    <location>
        <position position="274"/>
    </location>
    <ligand>
        <name>FMN</name>
        <dbReference type="ChEBI" id="CHEBI:58210"/>
    </ligand>
</feature>
<dbReference type="Gene3D" id="3.20.20.70">
    <property type="entry name" value="Aldolase class I"/>
    <property type="match status" value="1"/>
</dbReference>
<comment type="catalytic activity">
    <reaction evidence="10 11">
        <text>(S)-dihydroorotate + a quinone = orotate + a quinol</text>
        <dbReference type="Rhea" id="RHEA:30187"/>
        <dbReference type="ChEBI" id="CHEBI:24646"/>
        <dbReference type="ChEBI" id="CHEBI:30839"/>
        <dbReference type="ChEBI" id="CHEBI:30864"/>
        <dbReference type="ChEBI" id="CHEBI:132124"/>
        <dbReference type="EC" id="1.3.5.2"/>
    </reaction>
</comment>
<feature type="binding site" evidence="11">
    <location>
        <position position="179"/>
    </location>
    <ligand>
        <name>FMN</name>
        <dbReference type="ChEBI" id="CHEBI:58210"/>
    </ligand>
</feature>
<comment type="cofactor">
    <cofactor evidence="11">
        <name>FMN</name>
        <dbReference type="ChEBI" id="CHEBI:58210"/>
    </cofactor>
    <text evidence="11">Binds 1 FMN per subunit.</text>
</comment>
<evidence type="ECO:0000256" key="3">
    <source>
        <dbReference type="ARBA" id="ARBA00005161"/>
    </source>
</evidence>
<keyword evidence="8 11" id="KW-0560">Oxidoreductase</keyword>
<dbReference type="OrthoDB" id="9802377at2"/>
<comment type="similarity">
    <text evidence="4 11">Belongs to the dihydroorotate dehydrogenase family. Type 2 subfamily.</text>
</comment>
<dbReference type="UniPathway" id="UPA00070">
    <property type="reaction ID" value="UER00946"/>
</dbReference>